<feature type="compositionally biased region" description="Low complexity" evidence="1">
    <location>
        <begin position="618"/>
        <end position="631"/>
    </location>
</feature>
<comment type="caution">
    <text evidence="2">The sequence shown here is derived from an EMBL/GenBank/DDBJ whole genome shotgun (WGS) entry which is preliminary data.</text>
</comment>
<feature type="compositionally biased region" description="Low complexity" evidence="1">
    <location>
        <begin position="688"/>
        <end position="709"/>
    </location>
</feature>
<keyword evidence="3" id="KW-1185">Reference proteome</keyword>
<feature type="compositionally biased region" description="Basic and acidic residues" evidence="1">
    <location>
        <begin position="15"/>
        <end position="39"/>
    </location>
</feature>
<feature type="region of interest" description="Disordered" evidence="1">
    <location>
        <begin position="1"/>
        <end position="39"/>
    </location>
</feature>
<evidence type="ECO:0000313" key="3">
    <source>
        <dbReference type="Proteomes" id="UP001304895"/>
    </source>
</evidence>
<organism evidence="2 3">
    <name type="scientific">Trichocladium antarcticum</name>
    <dbReference type="NCBI Taxonomy" id="1450529"/>
    <lineage>
        <taxon>Eukaryota</taxon>
        <taxon>Fungi</taxon>
        <taxon>Dikarya</taxon>
        <taxon>Ascomycota</taxon>
        <taxon>Pezizomycotina</taxon>
        <taxon>Sordariomycetes</taxon>
        <taxon>Sordariomycetidae</taxon>
        <taxon>Sordariales</taxon>
        <taxon>Chaetomiaceae</taxon>
        <taxon>Trichocladium</taxon>
    </lineage>
</organism>
<feature type="compositionally biased region" description="Basic and acidic residues" evidence="1">
    <location>
        <begin position="239"/>
        <end position="275"/>
    </location>
</feature>
<gene>
    <name evidence="2" type="ORF">BT67DRAFT_193061</name>
</gene>
<feature type="compositionally biased region" description="Low complexity" evidence="1">
    <location>
        <begin position="318"/>
        <end position="331"/>
    </location>
</feature>
<feature type="region of interest" description="Disordered" evidence="1">
    <location>
        <begin position="572"/>
        <end position="932"/>
    </location>
</feature>
<accession>A0AAN6UQJ5</accession>
<reference evidence="2" key="1">
    <citation type="journal article" date="2023" name="Mol. Phylogenet. Evol.">
        <title>Genome-scale phylogeny and comparative genomics of the fungal order Sordariales.</title>
        <authorList>
            <person name="Hensen N."/>
            <person name="Bonometti L."/>
            <person name="Westerberg I."/>
            <person name="Brannstrom I.O."/>
            <person name="Guillou S."/>
            <person name="Cros-Aarteil S."/>
            <person name="Calhoun S."/>
            <person name="Haridas S."/>
            <person name="Kuo A."/>
            <person name="Mondo S."/>
            <person name="Pangilinan J."/>
            <person name="Riley R."/>
            <person name="LaButti K."/>
            <person name="Andreopoulos B."/>
            <person name="Lipzen A."/>
            <person name="Chen C."/>
            <person name="Yan M."/>
            <person name="Daum C."/>
            <person name="Ng V."/>
            <person name="Clum A."/>
            <person name="Steindorff A."/>
            <person name="Ohm R.A."/>
            <person name="Martin F."/>
            <person name="Silar P."/>
            <person name="Natvig D.O."/>
            <person name="Lalanne C."/>
            <person name="Gautier V."/>
            <person name="Ament-Velasquez S.L."/>
            <person name="Kruys A."/>
            <person name="Hutchinson M.I."/>
            <person name="Powell A.J."/>
            <person name="Barry K."/>
            <person name="Miller A.N."/>
            <person name="Grigoriev I.V."/>
            <person name="Debuchy R."/>
            <person name="Gladieux P."/>
            <person name="Hiltunen Thoren M."/>
            <person name="Johannesson H."/>
        </authorList>
    </citation>
    <scope>NUCLEOTIDE SEQUENCE</scope>
    <source>
        <strain evidence="2">CBS 123565</strain>
    </source>
</reference>
<feature type="compositionally biased region" description="Low complexity" evidence="1">
    <location>
        <begin position="647"/>
        <end position="664"/>
    </location>
</feature>
<evidence type="ECO:0000256" key="1">
    <source>
        <dbReference type="SAM" id="MobiDB-lite"/>
    </source>
</evidence>
<proteinExistence type="predicted"/>
<dbReference type="AlphaFoldDB" id="A0AAN6UQJ5"/>
<reference evidence="2" key="2">
    <citation type="submission" date="2023-05" db="EMBL/GenBank/DDBJ databases">
        <authorList>
            <consortium name="Lawrence Berkeley National Laboratory"/>
            <person name="Steindorff A."/>
            <person name="Hensen N."/>
            <person name="Bonometti L."/>
            <person name="Westerberg I."/>
            <person name="Brannstrom I.O."/>
            <person name="Guillou S."/>
            <person name="Cros-Aarteil S."/>
            <person name="Calhoun S."/>
            <person name="Haridas S."/>
            <person name="Kuo A."/>
            <person name="Mondo S."/>
            <person name="Pangilinan J."/>
            <person name="Riley R."/>
            <person name="Labutti K."/>
            <person name="Andreopoulos B."/>
            <person name="Lipzen A."/>
            <person name="Chen C."/>
            <person name="Yanf M."/>
            <person name="Daum C."/>
            <person name="Ng V."/>
            <person name="Clum A."/>
            <person name="Ohm R."/>
            <person name="Martin F."/>
            <person name="Silar P."/>
            <person name="Natvig D."/>
            <person name="Lalanne C."/>
            <person name="Gautier V."/>
            <person name="Ament-Velasquez S.L."/>
            <person name="Kruys A."/>
            <person name="Hutchinson M.I."/>
            <person name="Powell A.J."/>
            <person name="Barry K."/>
            <person name="Miller A.N."/>
            <person name="Grigoriev I.V."/>
            <person name="Debuchy R."/>
            <person name="Gladieux P."/>
            <person name="Thoren M.H."/>
            <person name="Johannesson H."/>
        </authorList>
    </citation>
    <scope>NUCLEOTIDE SEQUENCE</scope>
    <source>
        <strain evidence="2">CBS 123565</strain>
    </source>
</reference>
<dbReference type="EMBL" id="MU853403">
    <property type="protein sequence ID" value="KAK4136860.1"/>
    <property type="molecule type" value="Genomic_DNA"/>
</dbReference>
<name>A0AAN6UQJ5_9PEZI</name>
<sequence length="932" mass="99975">MVSFFGLKVGGKKKKSDDKAAQEREPPQPKRVDHRVDQRVDHRVDQRVDQRADQNAFGEGQFFGRNVHQTGVVNGSIRSVSRAGTPQQRGATRSPYVHDTHNLAAASMFNLSNVGTGPGVSQTSLLLKPHASDMNMRTRFGANNGSSTSLAVPNLRPPGPGFGSRPGTPNGKAKPWVNPLDIHFMRATPAGPATPKSPLTQPAMQLPQTPMTENGDAGSVFGEEEADDMVDTVMTSIKKEGPEAREAREKETELERQKEAARLDLERLERQKSTESKQSVRSPTTPLPETKPYQLPLNSPSLPGPVFKGNVPSRPDSRNGPNDSNSSNSPIRPRPLHQGPPPTGPPTQSLPHPPRQGRQGPLVHPSEGRNARGPWPTGPAMSGGPGPVFRPNGSSSNNPRPHGPHPRSHATGPWGPHSQAPNPHGPSPNNSRPLRLPPLQTFGQRGPGPNGLRSPNLSGFQDHRSQSPAPKSPALRGYRGVGFAEHQYTANDGRNTPTERRGMGPLISTLASPSSVTSPSRSGSGLSLDYEPIEQFARPVIRDVAAKRDTLTITSTRQTSLSMRIEELEKTLVRSQQAHQPQRPLVQEAWRRSTSSSVYSDDINDDDDDDDGPILSIQPASSQPESSQPAPLCIPPPLASALVSANRPQSPFRGPPRRGQGPRRPGLEEYGILSNQVVLGARGPTPAPSSRSGSTDDYSSHSSPPSAVDTPQLRHPNWKREPTQPSPVPTPNHETADRPRPSQRIDTGFKFDFGSAVGAPPTPDSTTWPLSPARDKNTISASPPIPEQSPARAKPADASQGKFTRAHVPPPLNLKFNFSPDAPSRDLAMGIDSSNEAGMWTPPLRPPAPPGDDGRPSTSSGHNGNRSSGLVPSPRLIAQFPRSNTGDESDNRGSWMGIGMARGPSIRELRKPSPSGAAGRRGMVDSFGTGFI</sequence>
<feature type="compositionally biased region" description="Polar residues" evidence="1">
    <location>
        <begin position="857"/>
        <end position="870"/>
    </location>
</feature>
<protein>
    <submittedName>
        <fullName evidence="2">Uncharacterized protein</fullName>
    </submittedName>
</protein>
<feature type="compositionally biased region" description="Polar residues" evidence="1">
    <location>
        <begin position="197"/>
        <end position="212"/>
    </location>
</feature>
<feature type="compositionally biased region" description="Low complexity" evidence="1">
    <location>
        <begin position="427"/>
        <end position="439"/>
    </location>
</feature>
<dbReference type="Proteomes" id="UP001304895">
    <property type="component" value="Unassembled WGS sequence"/>
</dbReference>
<evidence type="ECO:0000313" key="2">
    <source>
        <dbReference type="EMBL" id="KAK4136860.1"/>
    </source>
</evidence>
<feature type="compositionally biased region" description="Acidic residues" evidence="1">
    <location>
        <begin position="602"/>
        <end position="612"/>
    </location>
</feature>
<feature type="region of interest" description="Disordered" evidence="1">
    <location>
        <begin position="143"/>
        <end position="220"/>
    </location>
</feature>
<feature type="compositionally biased region" description="Low complexity" evidence="1">
    <location>
        <begin position="508"/>
        <end position="527"/>
    </location>
</feature>
<feature type="region of interest" description="Disordered" evidence="1">
    <location>
        <begin position="239"/>
        <end position="527"/>
    </location>
</feature>